<dbReference type="SUPFAM" id="SSF52540">
    <property type="entry name" value="P-loop containing nucleoside triphosphate hydrolases"/>
    <property type="match status" value="1"/>
</dbReference>
<dbReference type="SUPFAM" id="SSF52172">
    <property type="entry name" value="CheY-like"/>
    <property type="match status" value="1"/>
</dbReference>
<sequence length="395" mass="42689">MIHRLTIDAFAASPETAAILRQVQLDRQLGKSKLELRNGGLAAAVEHYAQTATPQVVIVEDDDPATMLERLDHLAEVCVQGTKVVVIGSVNDITLYRTLMERGISDYLLRPVSARQIIAAMEGLFADPQAAPKGRVIAFWGARGGVGSSTLAQNTAWELGRSLQESVVYVDLDLAFGTSMLAFNVEAKQTVVDALAHPERLDEVLMERCMVEYDDHLQILASPGDYRIHSAIAADTLDLMVDLAARMASVVVLDIPHLWSEWTEHLLIIADEVVVTATPDFASLRDVKSVMDGLASKRGGSPAPRLVLNRIDPSKKTQLTAKDFEDTIKIAPMLTIPSDAQAFGEAANTGQMVGEVTKSSKVGPLLSQLAVALGGKAAGSRKSGRKGLFDWLKRT</sequence>
<organism evidence="3 4">
    <name type="scientific">Paramagnetospirillum kuznetsovii</name>
    <dbReference type="NCBI Taxonomy" id="2053833"/>
    <lineage>
        <taxon>Bacteria</taxon>
        <taxon>Pseudomonadati</taxon>
        <taxon>Pseudomonadota</taxon>
        <taxon>Alphaproteobacteria</taxon>
        <taxon>Rhodospirillales</taxon>
        <taxon>Magnetospirillaceae</taxon>
        <taxon>Paramagnetospirillum</taxon>
    </lineage>
</organism>
<dbReference type="OrthoDB" id="9783172at2"/>
<dbReference type="InterPro" id="IPR050625">
    <property type="entry name" value="ParA/MinD_ATPase"/>
</dbReference>
<dbReference type="GO" id="GO:0009898">
    <property type="term" value="C:cytoplasmic side of plasma membrane"/>
    <property type="evidence" value="ECO:0007669"/>
    <property type="project" value="TreeGrafter"/>
</dbReference>
<dbReference type="PANTHER" id="PTHR43384:SF6">
    <property type="entry name" value="SEPTUM SITE-DETERMINING PROTEIN MIND HOMOLOG, CHLOROPLASTIC"/>
    <property type="match status" value="1"/>
</dbReference>
<dbReference type="InterPro" id="IPR017746">
    <property type="entry name" value="Cellulose_synthase_operon_BcsQ"/>
</dbReference>
<dbReference type="Proteomes" id="UP000251075">
    <property type="component" value="Unassembled WGS sequence"/>
</dbReference>
<dbReference type="Gene3D" id="3.40.50.2300">
    <property type="match status" value="1"/>
</dbReference>
<keyword evidence="1" id="KW-0547">Nucleotide-binding</keyword>
<dbReference type="GO" id="GO:0005524">
    <property type="term" value="F:ATP binding"/>
    <property type="evidence" value="ECO:0007669"/>
    <property type="project" value="UniProtKB-KW"/>
</dbReference>
<proteinExistence type="predicted"/>
<dbReference type="GO" id="GO:0051782">
    <property type="term" value="P:negative regulation of cell division"/>
    <property type="evidence" value="ECO:0007669"/>
    <property type="project" value="TreeGrafter"/>
</dbReference>
<accession>A0A364NV27</accession>
<dbReference type="RefSeq" id="WP_112146534.1">
    <property type="nucleotide sequence ID" value="NZ_PGTO01000015.1"/>
</dbReference>
<reference evidence="3 4" key="1">
    <citation type="submission" date="2017-11" db="EMBL/GenBank/DDBJ databases">
        <title>Draft genome sequence of magnetotactic bacterium Magnetospirillum kuznetsovii LBB-42.</title>
        <authorList>
            <person name="Grouzdev D.S."/>
            <person name="Rysina M.S."/>
            <person name="Baslerov R.V."/>
            <person name="Koziaeva V."/>
        </authorList>
    </citation>
    <scope>NUCLEOTIDE SEQUENCE [LARGE SCALE GENOMIC DNA]</scope>
    <source>
        <strain evidence="3 4">LBB-42</strain>
    </source>
</reference>
<evidence type="ECO:0000313" key="3">
    <source>
        <dbReference type="EMBL" id="RAU20941.1"/>
    </source>
</evidence>
<dbReference type="GO" id="GO:0016887">
    <property type="term" value="F:ATP hydrolysis activity"/>
    <property type="evidence" value="ECO:0007669"/>
    <property type="project" value="TreeGrafter"/>
</dbReference>
<dbReference type="Gene3D" id="3.40.50.300">
    <property type="entry name" value="P-loop containing nucleotide triphosphate hydrolases"/>
    <property type="match status" value="1"/>
</dbReference>
<name>A0A364NV27_9PROT</name>
<keyword evidence="4" id="KW-1185">Reference proteome</keyword>
<evidence type="ECO:0000256" key="2">
    <source>
        <dbReference type="ARBA" id="ARBA00022840"/>
    </source>
</evidence>
<dbReference type="InterPro" id="IPR011006">
    <property type="entry name" value="CheY-like_superfamily"/>
</dbReference>
<keyword evidence="2" id="KW-0067">ATP-binding</keyword>
<protein>
    <submittedName>
        <fullName evidence="3">Pilus assembly protein CpaF</fullName>
    </submittedName>
</protein>
<dbReference type="Pfam" id="PF06564">
    <property type="entry name" value="CBP_BcsQ"/>
    <property type="match status" value="1"/>
</dbReference>
<dbReference type="GO" id="GO:0005829">
    <property type="term" value="C:cytosol"/>
    <property type="evidence" value="ECO:0007669"/>
    <property type="project" value="TreeGrafter"/>
</dbReference>
<gene>
    <name evidence="3" type="ORF">CU669_16065</name>
</gene>
<dbReference type="EMBL" id="PGTO01000015">
    <property type="protein sequence ID" value="RAU20941.1"/>
    <property type="molecule type" value="Genomic_DNA"/>
</dbReference>
<comment type="caution">
    <text evidence="3">The sequence shown here is derived from an EMBL/GenBank/DDBJ whole genome shotgun (WGS) entry which is preliminary data.</text>
</comment>
<dbReference type="AlphaFoldDB" id="A0A364NV27"/>
<dbReference type="InterPro" id="IPR027417">
    <property type="entry name" value="P-loop_NTPase"/>
</dbReference>
<evidence type="ECO:0000313" key="4">
    <source>
        <dbReference type="Proteomes" id="UP000251075"/>
    </source>
</evidence>
<evidence type="ECO:0000256" key="1">
    <source>
        <dbReference type="ARBA" id="ARBA00022741"/>
    </source>
</evidence>
<dbReference type="PANTHER" id="PTHR43384">
    <property type="entry name" value="SEPTUM SITE-DETERMINING PROTEIN MIND HOMOLOG, CHLOROPLASTIC-RELATED"/>
    <property type="match status" value="1"/>
</dbReference>